<evidence type="ECO:0000259" key="2">
    <source>
        <dbReference type="PROSITE" id="PS50878"/>
    </source>
</evidence>
<organism evidence="3 4">
    <name type="scientific">Ancylostoma ceylanicum</name>
    <dbReference type="NCBI Taxonomy" id="53326"/>
    <lineage>
        <taxon>Eukaryota</taxon>
        <taxon>Metazoa</taxon>
        <taxon>Ecdysozoa</taxon>
        <taxon>Nematoda</taxon>
        <taxon>Chromadorea</taxon>
        <taxon>Rhabditida</taxon>
        <taxon>Rhabditina</taxon>
        <taxon>Rhabditomorpha</taxon>
        <taxon>Strongyloidea</taxon>
        <taxon>Ancylostomatidae</taxon>
        <taxon>Ancylostomatinae</taxon>
        <taxon>Ancylostoma</taxon>
    </lineage>
</organism>
<dbReference type="CDD" id="cd01650">
    <property type="entry name" value="RT_nLTR_like"/>
    <property type="match status" value="1"/>
</dbReference>
<dbReference type="InterPro" id="IPR000477">
    <property type="entry name" value="RT_dom"/>
</dbReference>
<dbReference type="OrthoDB" id="5798715at2759"/>
<feature type="compositionally biased region" description="Polar residues" evidence="1">
    <location>
        <begin position="11"/>
        <end position="21"/>
    </location>
</feature>
<comment type="caution">
    <text evidence="3">The sequence shown here is derived from an EMBL/GenBank/DDBJ whole genome shotgun (WGS) entry which is preliminary data.</text>
</comment>
<feature type="domain" description="Reverse transcriptase" evidence="2">
    <location>
        <begin position="330"/>
        <end position="603"/>
    </location>
</feature>
<dbReference type="EMBL" id="JARK01000811">
    <property type="protein sequence ID" value="EYC34981.1"/>
    <property type="molecule type" value="Genomic_DNA"/>
</dbReference>
<sequence length="1100" mass="124375">MPLVEGPTERVTPNQGDSSSPDVGERDVTLPEARMTTSRTLELGEHMLKRFERFYGIACASYNRVPIRRPKGEIPAELLEIGNGIIAGFMPERLSNGKQYLTRLNATVYAVARAIASVADEMVDPDTVDRKCTLTEARELRSTLVSFISTLSAEVKRRQDLKRGLAGRKRPCRKYIELAEVYGNLESTASLRRFLRQLKDRLSTTQAQIRNLEESKRRQHVRRRGFSVVVRERADRLEEVPVTSVREYWKPIVGERRPFEVSRELKQWSDDLGASNTPEKAQELSDEDWQSVFSKVKPWKATGPDGIQGFWWKHLTAARSRLMKWCRNALWKPRKMVPTWLCQGRIVLIPKELKRGQSTRGPGDFRPIACLNTCYKILTSSMSAQVRRTVGDKFPQEQIALRKGVWSCTHAQILDQTIVKDALRHKKELHMLWVDLTKAFDSLSHGAILWTIKQWGVPSDVRRLLSTIMSMQSVRYYGFRDGKVVTSSRLLIRNGLMQGDTLSPLLFCLAIAPVSHWIRSHVRPYVSRTGSGNRSDGPLTLGHILYMDDLKIYTPDSGDMALAERGIRRLFGQLGLELNARKCATRSLNCTSASPVQLDGIPILGASEFYKYLGAEQNSLVCVGELIDRIEAGAKAVARRLFFSDLTVRQKVNGYNQVVIPKLKYAISCVIFGAGKLSTLRQRAVRFDVDIRKLMEESQLRFGSSCTARLYVDKELGGLGLKSMVEELEKSITYSWCYLSTNTDLLVSYELAESLRRSNKRSLTSDFLKVLASNGLEGRVKRNVLATITVDSRTFFNATEAARAITALIRARWAEAHLTAWKSKEVAGRVLKERGRTGETTGLCLKDSFLWSARAWVSSVVLRNVWAVQEGSLLTRCSAAGRACAPQTRGHCRMQCSPNAMETAEHIVSACSHWRTNIMVERHDDVARVLYSSIRRKYNVKAEVDTHEPHVIDLRHVAIHWNDSIWTSVGLAHNRPDLLVWDKVAKRIWIVEISVSWFSRVRVQEERKIGKYGINSTLPEDTAAGSFYPGPNLKSALQKDRKCRVDVIPIVVGACGEVTPNLRRYIDALELPDKTDVLIERIERAAILGTNRLVKCHLSN</sequence>
<dbReference type="PANTHER" id="PTHR35450">
    <property type="entry name" value="REVERSE TRANSCRIPTASE DOMAIN-CONTAINING PROTEIN"/>
    <property type="match status" value="1"/>
</dbReference>
<gene>
    <name evidence="3" type="primary">Acey_s1212.g3759</name>
    <name evidence="3" type="ORF">Y032_1212g3759</name>
</gene>
<dbReference type="PROSITE" id="PS50878">
    <property type="entry name" value="RT_POL"/>
    <property type="match status" value="1"/>
</dbReference>
<evidence type="ECO:0000313" key="4">
    <source>
        <dbReference type="Proteomes" id="UP000024635"/>
    </source>
</evidence>
<protein>
    <recommendedName>
        <fullName evidence="2">Reverse transcriptase domain-containing protein</fullName>
    </recommendedName>
</protein>
<keyword evidence="4" id="KW-1185">Reference proteome</keyword>
<accession>A0A016W5W8</accession>
<proteinExistence type="predicted"/>
<reference evidence="4" key="1">
    <citation type="journal article" date="2015" name="Nat. Genet.">
        <title>The genome and transcriptome of the zoonotic hookworm Ancylostoma ceylanicum identify infection-specific gene families.</title>
        <authorList>
            <person name="Schwarz E.M."/>
            <person name="Hu Y."/>
            <person name="Antoshechkin I."/>
            <person name="Miller M.M."/>
            <person name="Sternberg P.W."/>
            <person name="Aroian R.V."/>
        </authorList>
    </citation>
    <scope>NUCLEOTIDE SEQUENCE</scope>
    <source>
        <strain evidence="4">HY135</strain>
    </source>
</reference>
<dbReference type="STRING" id="53326.A0A016W5W8"/>
<dbReference type="InterPro" id="IPR043502">
    <property type="entry name" value="DNA/RNA_pol_sf"/>
</dbReference>
<dbReference type="Pfam" id="PF00078">
    <property type="entry name" value="RVT_1"/>
    <property type="match status" value="1"/>
</dbReference>
<dbReference type="Proteomes" id="UP000024635">
    <property type="component" value="Unassembled WGS sequence"/>
</dbReference>
<feature type="region of interest" description="Disordered" evidence="1">
    <location>
        <begin position="1"/>
        <end position="34"/>
    </location>
</feature>
<dbReference type="PANTHER" id="PTHR35450:SF2">
    <property type="entry name" value="REVERSE TRANSCRIPTASE DOMAIN-CONTAINING PROTEIN"/>
    <property type="match status" value="1"/>
</dbReference>
<dbReference type="SUPFAM" id="SSF56672">
    <property type="entry name" value="DNA/RNA polymerases"/>
    <property type="match status" value="1"/>
</dbReference>
<evidence type="ECO:0000256" key="1">
    <source>
        <dbReference type="SAM" id="MobiDB-lite"/>
    </source>
</evidence>
<dbReference type="AlphaFoldDB" id="A0A016W5W8"/>
<evidence type="ECO:0000313" key="3">
    <source>
        <dbReference type="EMBL" id="EYC34981.1"/>
    </source>
</evidence>
<name>A0A016W5W8_9BILA</name>